<sequence>MFRNGIGAAVLAGIGPYPDLQGTVPGVLAAIGLLAPSADGRARLKKRVSMEGAVMFYLPDLGVQLTLPLRDLEATRLHSHIWRVRRRTLTSRRRYFESATEGLDSGSAVIDPDIPPLLHESEAPDRRHNPRVREDPTRLEVAGLEVRETVRTMDWPFQVLDESGFTALLHSRTRDPYPLCGVMTGSLAPLVLGTIDGLITQALVDTGASVTVISQEFWMLLGRPSLRTPSYGLVSAANAGISTLGFRHCSVTLAGISTTFPVWVLEDSVTPYILGVNLLRKLHALVDLGRDQVCFEGNRVTLPFITPGEHDLPRQDRTVAHLRREDENTPGCAPTTGADPGRGPPHLTLTASKTVRLRGRSRHMICCLLSDPVPEGHLVLVEQLQGAFPLQVARSLNRSRANGVWIQLRNPTDSVVEIRPADVMAVATLVPTSIQDLETAEATDQHSPRSASFQEGGRGDAEMTNECQKGDTQPGG</sequence>
<accession>A0A3R6XDY6</accession>
<dbReference type="SUPFAM" id="SSF50630">
    <property type="entry name" value="Acid proteases"/>
    <property type="match status" value="1"/>
</dbReference>
<dbReference type="AlphaFoldDB" id="A0A3R6XDY6"/>
<feature type="non-terminal residue" evidence="4">
    <location>
        <position position="476"/>
    </location>
</feature>
<proteinExistence type="predicted"/>
<dbReference type="EMBL" id="QUTF01020147">
    <property type="protein sequence ID" value="RHY97697.1"/>
    <property type="molecule type" value="Genomic_DNA"/>
</dbReference>
<dbReference type="PROSITE" id="PS50175">
    <property type="entry name" value="ASP_PROT_RETROV"/>
    <property type="match status" value="1"/>
</dbReference>
<dbReference type="CDD" id="cd00303">
    <property type="entry name" value="retropepsin_like"/>
    <property type="match status" value="1"/>
</dbReference>
<feature type="region of interest" description="Disordered" evidence="2">
    <location>
        <begin position="439"/>
        <end position="476"/>
    </location>
</feature>
<evidence type="ECO:0000259" key="3">
    <source>
        <dbReference type="PROSITE" id="PS50175"/>
    </source>
</evidence>
<dbReference type="GO" id="GO:0006508">
    <property type="term" value="P:proteolysis"/>
    <property type="evidence" value="ECO:0007669"/>
    <property type="project" value="InterPro"/>
</dbReference>
<name>A0A3R6XDY6_APHAT</name>
<dbReference type="InterPro" id="IPR021109">
    <property type="entry name" value="Peptidase_aspartic_dom_sf"/>
</dbReference>
<evidence type="ECO:0000313" key="4">
    <source>
        <dbReference type="EMBL" id="RHY97697.1"/>
    </source>
</evidence>
<dbReference type="Gene3D" id="2.40.70.10">
    <property type="entry name" value="Acid Proteases"/>
    <property type="match status" value="1"/>
</dbReference>
<dbReference type="InterPro" id="IPR001969">
    <property type="entry name" value="Aspartic_peptidase_AS"/>
</dbReference>
<evidence type="ECO:0000256" key="2">
    <source>
        <dbReference type="SAM" id="MobiDB-lite"/>
    </source>
</evidence>
<gene>
    <name evidence="4" type="ORF">DYB26_013620</name>
</gene>
<feature type="region of interest" description="Disordered" evidence="2">
    <location>
        <begin position="325"/>
        <end position="345"/>
    </location>
</feature>
<dbReference type="InterPro" id="IPR001995">
    <property type="entry name" value="Peptidase_A2_cat"/>
</dbReference>
<reference evidence="4 5" key="1">
    <citation type="submission" date="2018-08" db="EMBL/GenBank/DDBJ databases">
        <title>Aphanomyces genome sequencing and annotation.</title>
        <authorList>
            <person name="Minardi D."/>
            <person name="Oidtmann B."/>
            <person name="Van Der Giezen M."/>
            <person name="Studholme D.J."/>
        </authorList>
    </citation>
    <scope>NUCLEOTIDE SEQUENCE [LARGE SCALE GENOMIC DNA]</scope>
    <source>
        <strain evidence="4 5">FDL457</strain>
    </source>
</reference>
<dbReference type="Proteomes" id="UP000286510">
    <property type="component" value="Unassembled WGS sequence"/>
</dbReference>
<feature type="compositionally biased region" description="Polar residues" evidence="2">
    <location>
        <begin position="465"/>
        <end position="476"/>
    </location>
</feature>
<keyword evidence="1" id="KW-0378">Hydrolase</keyword>
<protein>
    <recommendedName>
        <fullName evidence="3">Peptidase A2 domain-containing protein</fullName>
    </recommendedName>
</protein>
<dbReference type="VEuPathDB" id="FungiDB:H257_01064"/>
<dbReference type="VEuPathDB" id="FungiDB:H257_16502"/>
<evidence type="ECO:0000256" key="1">
    <source>
        <dbReference type="ARBA" id="ARBA00022801"/>
    </source>
</evidence>
<organism evidence="4 5">
    <name type="scientific">Aphanomyces astaci</name>
    <name type="common">Crayfish plague agent</name>
    <dbReference type="NCBI Taxonomy" id="112090"/>
    <lineage>
        <taxon>Eukaryota</taxon>
        <taxon>Sar</taxon>
        <taxon>Stramenopiles</taxon>
        <taxon>Oomycota</taxon>
        <taxon>Saprolegniomycetes</taxon>
        <taxon>Saprolegniales</taxon>
        <taxon>Verrucalvaceae</taxon>
        <taxon>Aphanomyces</taxon>
    </lineage>
</organism>
<feature type="domain" description="Peptidase A2" evidence="3">
    <location>
        <begin position="200"/>
        <end position="218"/>
    </location>
</feature>
<dbReference type="Pfam" id="PF13975">
    <property type="entry name" value="gag-asp_proteas"/>
    <property type="match status" value="1"/>
</dbReference>
<dbReference type="GO" id="GO:0004190">
    <property type="term" value="F:aspartic-type endopeptidase activity"/>
    <property type="evidence" value="ECO:0007669"/>
    <property type="project" value="InterPro"/>
</dbReference>
<evidence type="ECO:0000313" key="5">
    <source>
        <dbReference type="Proteomes" id="UP000286510"/>
    </source>
</evidence>
<comment type="caution">
    <text evidence="4">The sequence shown here is derived from an EMBL/GenBank/DDBJ whole genome shotgun (WGS) entry which is preliminary data.</text>
</comment>
<dbReference type="PROSITE" id="PS00141">
    <property type="entry name" value="ASP_PROTEASE"/>
    <property type="match status" value="1"/>
</dbReference>